<evidence type="ECO:0000313" key="1">
    <source>
        <dbReference type="EMBL" id="PPR83301.1"/>
    </source>
</evidence>
<proteinExistence type="predicted"/>
<protein>
    <submittedName>
        <fullName evidence="1">Uncharacterized protein</fullName>
    </submittedName>
</protein>
<reference evidence="1 2" key="1">
    <citation type="submission" date="2015-01" db="EMBL/GenBank/DDBJ databases">
        <title>Genome of allotetraploid Gossypium barbadense reveals genomic plasticity and fiber elongation in cotton evolution.</title>
        <authorList>
            <person name="Chen X."/>
            <person name="Liu X."/>
            <person name="Zhao B."/>
            <person name="Zheng H."/>
            <person name="Hu Y."/>
            <person name="Lu G."/>
            <person name="Yang C."/>
            <person name="Chen J."/>
            <person name="Shan C."/>
            <person name="Zhang L."/>
            <person name="Zhou Y."/>
            <person name="Wang L."/>
            <person name="Guo W."/>
            <person name="Bai Y."/>
            <person name="Ruan J."/>
            <person name="Shangguan X."/>
            <person name="Mao Y."/>
            <person name="Jiang J."/>
            <person name="Zhu Y."/>
            <person name="Lei J."/>
            <person name="Kang H."/>
            <person name="Chen S."/>
            <person name="He X."/>
            <person name="Wang R."/>
            <person name="Wang Y."/>
            <person name="Chen J."/>
            <person name="Wang L."/>
            <person name="Yu S."/>
            <person name="Wang B."/>
            <person name="Wei J."/>
            <person name="Song S."/>
            <person name="Lu X."/>
            <person name="Gao Z."/>
            <person name="Gu W."/>
            <person name="Deng X."/>
            <person name="Ma D."/>
            <person name="Wang S."/>
            <person name="Liang W."/>
            <person name="Fang L."/>
            <person name="Cai C."/>
            <person name="Zhu X."/>
            <person name="Zhou B."/>
            <person name="Zhang Y."/>
            <person name="Chen Z."/>
            <person name="Xu S."/>
            <person name="Zhu R."/>
            <person name="Wang S."/>
            <person name="Zhang T."/>
            <person name="Zhao G."/>
        </authorList>
    </citation>
    <scope>NUCLEOTIDE SEQUENCE [LARGE SCALE GENOMIC DNA]</scope>
    <source>
        <strain evidence="2">cv. Xinhai21</strain>
        <tissue evidence="1">Leaf</tissue>
    </source>
</reference>
<dbReference type="EMBL" id="KZ670427">
    <property type="protein sequence ID" value="PPR83301.1"/>
    <property type="molecule type" value="Genomic_DNA"/>
</dbReference>
<accession>A0A2P5VWU0</accession>
<dbReference type="Proteomes" id="UP000239757">
    <property type="component" value="Unassembled WGS sequence"/>
</dbReference>
<dbReference type="AlphaFoldDB" id="A0A2P5VWU0"/>
<name>A0A2P5VWU0_GOSBA</name>
<gene>
    <name evidence="1" type="ORF">GOBAR_AA37410</name>
</gene>
<sequence length="121" mass="13815">MRVDSMNRKRAITAKYKMRSYQQNLGDAMKAILELNLGCHPSFPGFSDLSFIGSKVVIWADGKIIWYEFNCGAWTIVYGEARPGLKIGTPVPDGFGHLLGHRLNHYEPKKKALPRQRMYRS</sequence>
<organism evidence="1 2">
    <name type="scientific">Gossypium barbadense</name>
    <name type="common">Sea Island cotton</name>
    <name type="synonym">Hibiscus barbadensis</name>
    <dbReference type="NCBI Taxonomy" id="3634"/>
    <lineage>
        <taxon>Eukaryota</taxon>
        <taxon>Viridiplantae</taxon>
        <taxon>Streptophyta</taxon>
        <taxon>Embryophyta</taxon>
        <taxon>Tracheophyta</taxon>
        <taxon>Spermatophyta</taxon>
        <taxon>Magnoliopsida</taxon>
        <taxon>eudicotyledons</taxon>
        <taxon>Gunneridae</taxon>
        <taxon>Pentapetalae</taxon>
        <taxon>rosids</taxon>
        <taxon>malvids</taxon>
        <taxon>Malvales</taxon>
        <taxon>Malvaceae</taxon>
        <taxon>Malvoideae</taxon>
        <taxon>Gossypium</taxon>
    </lineage>
</organism>
<evidence type="ECO:0000313" key="2">
    <source>
        <dbReference type="Proteomes" id="UP000239757"/>
    </source>
</evidence>